<evidence type="ECO:0000313" key="2">
    <source>
        <dbReference type="EMBL" id="QOW59730.1"/>
    </source>
</evidence>
<feature type="domain" description="LysM" evidence="1">
    <location>
        <begin position="91"/>
        <end position="135"/>
    </location>
</feature>
<dbReference type="SMART" id="SM00257">
    <property type="entry name" value="LysM"/>
    <property type="match status" value="2"/>
</dbReference>
<dbReference type="SUPFAM" id="SSF54106">
    <property type="entry name" value="LysM domain"/>
    <property type="match status" value="1"/>
</dbReference>
<dbReference type="Gene3D" id="3.10.350.10">
    <property type="entry name" value="LysM domain"/>
    <property type="match status" value="2"/>
</dbReference>
<dbReference type="Proteomes" id="UP000593915">
    <property type="component" value="Chromosome"/>
</dbReference>
<proteinExistence type="predicted"/>
<dbReference type="PROSITE" id="PS51782">
    <property type="entry name" value="LYSM"/>
    <property type="match status" value="2"/>
</dbReference>
<gene>
    <name evidence="2" type="ORF">IFE08_07540</name>
</gene>
<evidence type="ECO:0000259" key="1">
    <source>
        <dbReference type="PROSITE" id="PS51782"/>
    </source>
</evidence>
<evidence type="ECO:0000313" key="3">
    <source>
        <dbReference type="Proteomes" id="UP000593915"/>
    </source>
</evidence>
<name>A0A7S6WMA3_9SPIR</name>
<dbReference type="CDD" id="cd00118">
    <property type="entry name" value="LysM"/>
    <property type="match status" value="2"/>
</dbReference>
<reference evidence="2 3" key="1">
    <citation type="submission" date="2020-09" db="EMBL/GenBank/DDBJ databases">
        <title>Characterization of Treponema spp. from bovine digital dermatitis in Korea.</title>
        <authorList>
            <person name="Espiritu H.M."/>
            <person name="Cho Y.I."/>
            <person name="Mamuad L."/>
        </authorList>
    </citation>
    <scope>NUCLEOTIDE SEQUENCE [LARGE SCALE GENOMIC DNA]</scope>
    <source>
        <strain evidence="2 3">KS1</strain>
    </source>
</reference>
<dbReference type="InterPro" id="IPR018392">
    <property type="entry name" value="LysM"/>
</dbReference>
<dbReference type="PANTHER" id="PTHR33734">
    <property type="entry name" value="LYSM DOMAIN-CONTAINING GPI-ANCHORED PROTEIN 2"/>
    <property type="match status" value="1"/>
</dbReference>
<dbReference type="Pfam" id="PF01551">
    <property type="entry name" value="Peptidase_M23"/>
    <property type="match status" value="1"/>
</dbReference>
<dbReference type="RefSeq" id="WP_020965708.1">
    <property type="nucleotide sequence ID" value="NZ_CP045670.1"/>
</dbReference>
<dbReference type="PANTHER" id="PTHR33734:SF22">
    <property type="entry name" value="MEMBRANE-BOUND LYTIC MUREIN TRANSGLYCOSYLASE D"/>
    <property type="match status" value="1"/>
</dbReference>
<accession>A0A7S6WMA3</accession>
<dbReference type="Gene3D" id="2.70.70.10">
    <property type="entry name" value="Glucose Permease (Domain IIA)"/>
    <property type="match status" value="1"/>
</dbReference>
<protein>
    <submittedName>
        <fullName evidence="2">M23 family metallopeptidase</fullName>
    </submittedName>
</protein>
<sequence>MNKKLFIFCFIFFIFSTLNAEDIVHIIEKGETLYSLSKKYNVSVSVILETNKIKDASKIKAGQKLIIPQEKKSGKTTEKTDTEKNTALKTGTYIVQKGDSLFGLAKKFGVNFSEFLKLNNLTSESLIKIGDKLKIPQTKTAQTQKEEKRNKVKSGETPFSNSKQADSKLLWPVPASEVSYLSGKIAGVVIDSKKGQAVKAISSGKVVSTGQHRGFGQVVFVQSKTKHIYVYGGMEKLSVKKGETVKTGQKLGEVGMEIFTNKARMYFMVYDKNKPIDPEKAPRGL</sequence>
<dbReference type="GeneID" id="301090426"/>
<dbReference type="Pfam" id="PF01476">
    <property type="entry name" value="LysM"/>
    <property type="match status" value="2"/>
</dbReference>
<organism evidence="2 3">
    <name type="scientific">Treponema pedis</name>
    <dbReference type="NCBI Taxonomy" id="409322"/>
    <lineage>
        <taxon>Bacteria</taxon>
        <taxon>Pseudomonadati</taxon>
        <taxon>Spirochaetota</taxon>
        <taxon>Spirochaetia</taxon>
        <taxon>Spirochaetales</taxon>
        <taxon>Treponemataceae</taxon>
        <taxon>Treponema</taxon>
    </lineage>
</organism>
<dbReference type="EMBL" id="CP061839">
    <property type="protein sequence ID" value="QOW59730.1"/>
    <property type="molecule type" value="Genomic_DNA"/>
</dbReference>
<dbReference type="CDD" id="cd12797">
    <property type="entry name" value="M23_peptidase"/>
    <property type="match status" value="1"/>
</dbReference>
<dbReference type="AlphaFoldDB" id="A0A7S6WMA3"/>
<dbReference type="InterPro" id="IPR011055">
    <property type="entry name" value="Dup_hybrid_motif"/>
</dbReference>
<dbReference type="InterPro" id="IPR036779">
    <property type="entry name" value="LysM_dom_sf"/>
</dbReference>
<dbReference type="SUPFAM" id="SSF51261">
    <property type="entry name" value="Duplicated hybrid motif"/>
    <property type="match status" value="1"/>
</dbReference>
<feature type="domain" description="LysM" evidence="1">
    <location>
        <begin position="23"/>
        <end position="67"/>
    </location>
</feature>
<dbReference type="InterPro" id="IPR016047">
    <property type="entry name" value="M23ase_b-sheet_dom"/>
</dbReference>